<dbReference type="OrthoDB" id="9784036at2"/>
<dbReference type="PANTHER" id="PTHR40841">
    <property type="entry name" value="SIDEROPHORE TRIACETYLFUSARININE C ESTERASE"/>
    <property type="match status" value="1"/>
</dbReference>
<evidence type="ECO:0000313" key="3">
    <source>
        <dbReference type="EMBL" id="AZS15134.1"/>
    </source>
</evidence>
<dbReference type="Pfam" id="PF00756">
    <property type="entry name" value="Esterase"/>
    <property type="match status" value="1"/>
</dbReference>
<dbReference type="KEGG" id="plut:EI981_12105"/>
<keyword evidence="4" id="KW-1185">Reference proteome</keyword>
<evidence type="ECO:0000256" key="2">
    <source>
        <dbReference type="ARBA" id="ARBA00022801"/>
    </source>
</evidence>
<dbReference type="AlphaFoldDB" id="A0A3Q9ICI5"/>
<reference evidence="4" key="1">
    <citation type="submission" date="2018-12" db="EMBL/GenBank/DDBJ databases">
        <title>Complete genome sequence of Paenibacillus sp. MBLB1234.</title>
        <authorList>
            <person name="Nam Y.-D."/>
            <person name="Kang J."/>
            <person name="Chung W.-H."/>
            <person name="Park Y.S."/>
        </authorList>
    </citation>
    <scope>NUCLEOTIDE SEQUENCE [LARGE SCALE GENOMIC DNA]</scope>
    <source>
        <strain evidence="4">MBLB1234</strain>
    </source>
</reference>
<evidence type="ECO:0000313" key="4">
    <source>
        <dbReference type="Proteomes" id="UP000270678"/>
    </source>
</evidence>
<dbReference type="SUPFAM" id="SSF53474">
    <property type="entry name" value="alpha/beta-Hydrolases"/>
    <property type="match status" value="1"/>
</dbReference>
<evidence type="ECO:0000256" key="1">
    <source>
        <dbReference type="ARBA" id="ARBA00005622"/>
    </source>
</evidence>
<sequence length="287" mass="32683">MEPIISEATPSDFAYHQVNIPHAEQWAMTSHEGRRTYRIIVARPLGEPPPDGYPVIYLLDGNSVFGTMVEALRLQCRRPDHTGVIPAIVVGIGYETNGPYAPERFYDLTPLPSTEFRKRSDNERIPEQGGAREFLHFIEEELKPRIEGRFPVDRTRQVLFGHSLGGLFTVYALFSKPESFQYYIAGSPSLHWNKEYLLDLEREFIALTRKLPVHVRVLFGVGELEKSHECGNCARVQALTERLTAISTDIGVRAEYKEFEQEGHVSVLPVLISRALRFALHPHSEEE</sequence>
<protein>
    <submittedName>
        <fullName evidence="3">Alpha/beta hydrolase</fullName>
    </submittedName>
</protein>
<dbReference type="PANTHER" id="PTHR40841:SF2">
    <property type="entry name" value="SIDEROPHORE-DEGRADING ESTERASE (EUROFUNG)"/>
    <property type="match status" value="1"/>
</dbReference>
<name>A0A3Q9ICI5_9BACL</name>
<keyword evidence="2 3" id="KW-0378">Hydrolase</keyword>
<dbReference type="InterPro" id="IPR000801">
    <property type="entry name" value="Esterase-like"/>
</dbReference>
<dbReference type="GO" id="GO:0016788">
    <property type="term" value="F:hydrolase activity, acting on ester bonds"/>
    <property type="evidence" value="ECO:0007669"/>
    <property type="project" value="TreeGrafter"/>
</dbReference>
<organism evidence="3 4">
    <name type="scientific">Paenibacillus lutimineralis</name>
    <dbReference type="NCBI Taxonomy" id="2707005"/>
    <lineage>
        <taxon>Bacteria</taxon>
        <taxon>Bacillati</taxon>
        <taxon>Bacillota</taxon>
        <taxon>Bacilli</taxon>
        <taxon>Bacillales</taxon>
        <taxon>Paenibacillaceae</taxon>
        <taxon>Paenibacillus</taxon>
    </lineage>
</organism>
<dbReference type="Gene3D" id="3.40.50.1820">
    <property type="entry name" value="alpha/beta hydrolase"/>
    <property type="match status" value="1"/>
</dbReference>
<dbReference type="RefSeq" id="WP_126998451.1">
    <property type="nucleotide sequence ID" value="NZ_CP034346.1"/>
</dbReference>
<proteinExistence type="inferred from homology"/>
<gene>
    <name evidence="3" type="ORF">EI981_12105</name>
</gene>
<dbReference type="InterPro" id="IPR029058">
    <property type="entry name" value="AB_hydrolase_fold"/>
</dbReference>
<dbReference type="Proteomes" id="UP000270678">
    <property type="component" value="Chromosome"/>
</dbReference>
<dbReference type="InterPro" id="IPR052558">
    <property type="entry name" value="Siderophore_Hydrolase_D"/>
</dbReference>
<accession>A0A3Q9ICI5</accession>
<comment type="similarity">
    <text evidence="1">Belongs to the esterase D family.</text>
</comment>
<dbReference type="EMBL" id="CP034346">
    <property type="protein sequence ID" value="AZS15134.1"/>
    <property type="molecule type" value="Genomic_DNA"/>
</dbReference>